<dbReference type="PROSITE" id="PS50181">
    <property type="entry name" value="FBOX"/>
    <property type="match status" value="1"/>
</dbReference>
<gene>
    <name evidence="3 4" type="primary">LOC108824649</name>
</gene>
<dbReference type="InterPro" id="IPR053781">
    <property type="entry name" value="F-box_AtFBL13-like"/>
</dbReference>
<name>A0A6J0L2A2_RAPSA</name>
<dbReference type="Pfam" id="PF00646">
    <property type="entry name" value="F-box"/>
    <property type="match status" value="1"/>
</dbReference>
<dbReference type="SUPFAM" id="SSF52047">
    <property type="entry name" value="RNI-like"/>
    <property type="match status" value="1"/>
</dbReference>
<dbReference type="InterPro" id="IPR001810">
    <property type="entry name" value="F-box_dom"/>
</dbReference>
<dbReference type="GeneID" id="108824649"/>
<dbReference type="CDD" id="cd22160">
    <property type="entry name" value="F-box_AtFBL13-like"/>
    <property type="match status" value="1"/>
</dbReference>
<dbReference type="InterPro" id="IPR006566">
    <property type="entry name" value="FBD"/>
</dbReference>
<dbReference type="Pfam" id="PF08387">
    <property type="entry name" value="FBD"/>
    <property type="match status" value="1"/>
</dbReference>
<sequence length="425" mass="48835">MDRISQLPDELLLRILSLMPLQDVADTMLLSKRWQFLWLMVPALTFDYFDYKLFDEELSNKEFSLYVERYLFLHEAPAIDALRFKLCESWASGDIQVWLKAAEKRSLRELVIKICASTRTESPVVELPRSLSRCFKTLVTLELRNTVLVDDVASPVFFPSLKKLSLESMKYPGDAFVAKLLSSCPDLEDLVVELCPSDNVSIFSVSLLNLKSLVLETSGDISEGEAHGFVIDAPSLEYLKIDDNWDGFCVLENNINKIVKASISTVRPYTEQLICYLSSAKRLDLCFEVSKNLCHVGSVFHHLKHLQICTCETEWLSLLMHMLNNSPNLRYLKLHMRCIKSELRPSWSEASSVPECLLNSLETLEWDDYEGKKEDKEVVAFILKNGFCLEKVIIKPIPTSRKKRKMLKELTFFTRSSPTCRIVYD</sequence>
<dbReference type="RefSeq" id="XP_056849772.1">
    <property type="nucleotide sequence ID" value="XM_056993792.1"/>
</dbReference>
<dbReference type="InterPro" id="IPR036047">
    <property type="entry name" value="F-box-like_dom_sf"/>
</dbReference>
<evidence type="ECO:0000313" key="3">
    <source>
        <dbReference type="RefSeq" id="XP_018453564.1"/>
    </source>
</evidence>
<dbReference type="InterPro" id="IPR050232">
    <property type="entry name" value="FBL13/AtMIF1-like"/>
</dbReference>
<dbReference type="Proteomes" id="UP000504610">
    <property type="component" value="Chromosome 9"/>
</dbReference>
<protein>
    <submittedName>
        <fullName evidence="3 4">Probable FBD-associated F-box protein At1g32375</fullName>
    </submittedName>
</protein>
<dbReference type="Gene3D" id="3.80.10.10">
    <property type="entry name" value="Ribonuclease Inhibitor"/>
    <property type="match status" value="1"/>
</dbReference>
<dbReference type="KEGG" id="rsz:108824649"/>
<dbReference type="Pfam" id="PF24758">
    <property type="entry name" value="LRR_At5g56370"/>
    <property type="match status" value="1"/>
</dbReference>
<feature type="domain" description="F-box" evidence="1">
    <location>
        <begin position="1"/>
        <end position="37"/>
    </location>
</feature>
<dbReference type="AlphaFoldDB" id="A0A6J0L2A2"/>
<dbReference type="RefSeq" id="XP_018453564.1">
    <property type="nucleotide sequence ID" value="XM_018598062.2"/>
</dbReference>
<evidence type="ECO:0000259" key="1">
    <source>
        <dbReference type="PROSITE" id="PS50181"/>
    </source>
</evidence>
<evidence type="ECO:0000313" key="2">
    <source>
        <dbReference type="Proteomes" id="UP000504610"/>
    </source>
</evidence>
<dbReference type="Gene3D" id="1.20.1280.50">
    <property type="match status" value="1"/>
</dbReference>
<dbReference type="InterPro" id="IPR055411">
    <property type="entry name" value="LRR_FXL15/At3g58940/PEG3-like"/>
</dbReference>
<dbReference type="SUPFAM" id="SSF81383">
    <property type="entry name" value="F-box domain"/>
    <property type="match status" value="1"/>
</dbReference>
<reference evidence="3 4" key="2">
    <citation type="submission" date="2025-04" db="UniProtKB">
        <authorList>
            <consortium name="RefSeq"/>
        </authorList>
    </citation>
    <scope>IDENTIFICATION</scope>
    <source>
        <tissue evidence="3 4">Leaf</tissue>
    </source>
</reference>
<dbReference type="SMART" id="SM00579">
    <property type="entry name" value="FBD"/>
    <property type="match status" value="1"/>
</dbReference>
<dbReference type="OrthoDB" id="1298252at2759"/>
<accession>A0A6J0L2A2</accession>
<dbReference type="PANTHER" id="PTHR31900:SF34">
    <property type="entry name" value="EMB|CAB62440.1-RELATED"/>
    <property type="match status" value="1"/>
</dbReference>
<evidence type="ECO:0000313" key="4">
    <source>
        <dbReference type="RefSeq" id="XP_056849772.1"/>
    </source>
</evidence>
<organism evidence="2 3">
    <name type="scientific">Raphanus sativus</name>
    <name type="common">Radish</name>
    <name type="synonym">Raphanus raphanistrum var. sativus</name>
    <dbReference type="NCBI Taxonomy" id="3726"/>
    <lineage>
        <taxon>Eukaryota</taxon>
        <taxon>Viridiplantae</taxon>
        <taxon>Streptophyta</taxon>
        <taxon>Embryophyta</taxon>
        <taxon>Tracheophyta</taxon>
        <taxon>Spermatophyta</taxon>
        <taxon>Magnoliopsida</taxon>
        <taxon>eudicotyledons</taxon>
        <taxon>Gunneridae</taxon>
        <taxon>Pentapetalae</taxon>
        <taxon>rosids</taxon>
        <taxon>malvids</taxon>
        <taxon>Brassicales</taxon>
        <taxon>Brassicaceae</taxon>
        <taxon>Brassiceae</taxon>
        <taxon>Raphanus</taxon>
    </lineage>
</organism>
<dbReference type="InterPro" id="IPR032675">
    <property type="entry name" value="LRR_dom_sf"/>
</dbReference>
<keyword evidence="2" id="KW-1185">Reference proteome</keyword>
<proteinExistence type="predicted"/>
<reference evidence="2" key="1">
    <citation type="journal article" date="2019" name="Database">
        <title>The radish genome database (RadishGD): an integrated information resource for radish genomics.</title>
        <authorList>
            <person name="Yu H.J."/>
            <person name="Baek S."/>
            <person name="Lee Y.J."/>
            <person name="Cho A."/>
            <person name="Mun J.H."/>
        </authorList>
    </citation>
    <scope>NUCLEOTIDE SEQUENCE [LARGE SCALE GENOMIC DNA]</scope>
    <source>
        <strain evidence="2">cv. WK10039</strain>
    </source>
</reference>
<dbReference type="PANTHER" id="PTHR31900">
    <property type="entry name" value="F-BOX/RNI SUPERFAMILY PROTEIN-RELATED"/>
    <property type="match status" value="1"/>
</dbReference>